<feature type="transmembrane region" description="Helical" evidence="1">
    <location>
        <begin position="47"/>
        <end position="67"/>
    </location>
</feature>
<sequence>MPLIAVGISNPQDLQRAITSGIPIIHIQKTCLALKGAQRRHVRDTQAWNTTQLLSLAILWGSGGAYLTKRPFPQHASPVRRICLGAAAISLVLYTLRLMRVLRRDYDIIEEQDESFLLRNDVAESRLRHVIRIWLPFGIGGTVIGCLVRTFC</sequence>
<protein>
    <submittedName>
        <fullName evidence="2">Uncharacterized protein</fullName>
    </submittedName>
</protein>
<evidence type="ECO:0000256" key="1">
    <source>
        <dbReference type="SAM" id="Phobius"/>
    </source>
</evidence>
<evidence type="ECO:0000313" key="3">
    <source>
        <dbReference type="Proteomes" id="UP000605846"/>
    </source>
</evidence>
<keyword evidence="3" id="KW-1185">Reference proteome</keyword>
<feature type="transmembrane region" description="Helical" evidence="1">
    <location>
        <begin position="133"/>
        <end position="151"/>
    </location>
</feature>
<keyword evidence="1" id="KW-0812">Transmembrane</keyword>
<organism evidence="2 3">
    <name type="scientific">Apophysomyces ossiformis</name>
    <dbReference type="NCBI Taxonomy" id="679940"/>
    <lineage>
        <taxon>Eukaryota</taxon>
        <taxon>Fungi</taxon>
        <taxon>Fungi incertae sedis</taxon>
        <taxon>Mucoromycota</taxon>
        <taxon>Mucoromycotina</taxon>
        <taxon>Mucoromycetes</taxon>
        <taxon>Mucorales</taxon>
        <taxon>Mucorineae</taxon>
        <taxon>Mucoraceae</taxon>
        <taxon>Apophysomyces</taxon>
    </lineage>
</organism>
<keyword evidence="1" id="KW-1133">Transmembrane helix</keyword>
<name>A0A8H7BJ15_9FUNG</name>
<dbReference type="EMBL" id="JABAYA010000146">
    <property type="protein sequence ID" value="KAF7723581.1"/>
    <property type="molecule type" value="Genomic_DNA"/>
</dbReference>
<dbReference type="AlphaFoldDB" id="A0A8H7BJ15"/>
<evidence type="ECO:0000313" key="2">
    <source>
        <dbReference type="EMBL" id="KAF7723581.1"/>
    </source>
</evidence>
<proteinExistence type="predicted"/>
<reference evidence="2" key="1">
    <citation type="submission" date="2020-01" db="EMBL/GenBank/DDBJ databases">
        <title>Genome Sequencing of Three Apophysomyces-Like Fungal Strains Confirms a Novel Fungal Genus in the Mucoromycota with divergent Burkholderia-like Endosymbiotic Bacteria.</title>
        <authorList>
            <person name="Stajich J.E."/>
            <person name="Macias A.M."/>
            <person name="Carter-House D."/>
            <person name="Lovett B."/>
            <person name="Kasson L.R."/>
            <person name="Berry K."/>
            <person name="Grigoriev I."/>
            <person name="Chang Y."/>
            <person name="Spatafora J."/>
            <person name="Kasson M.T."/>
        </authorList>
    </citation>
    <scope>NUCLEOTIDE SEQUENCE</scope>
    <source>
        <strain evidence="2">NRRL A-21654</strain>
    </source>
</reference>
<feature type="transmembrane region" description="Helical" evidence="1">
    <location>
        <begin position="79"/>
        <end position="96"/>
    </location>
</feature>
<keyword evidence="1" id="KW-0472">Membrane</keyword>
<accession>A0A8H7BJ15</accession>
<dbReference type="OrthoDB" id="2279327at2759"/>
<gene>
    <name evidence="2" type="ORF">EC973_001822</name>
</gene>
<comment type="caution">
    <text evidence="2">The sequence shown here is derived from an EMBL/GenBank/DDBJ whole genome shotgun (WGS) entry which is preliminary data.</text>
</comment>
<dbReference type="Proteomes" id="UP000605846">
    <property type="component" value="Unassembled WGS sequence"/>
</dbReference>